<dbReference type="EMBL" id="AMZH03004344">
    <property type="protein sequence ID" value="RRT69435.1"/>
    <property type="molecule type" value="Genomic_DNA"/>
</dbReference>
<sequence>MRVMSSLQCLTSHRPPVVRGTVRWSVAASALPRRLSPTVRGQGVMFVGWPVAFALPRRQLPAAMGQGHWSRVGLARRLCCATCCQRGQLAETSKGSSEVRNPFRYLFMGHTCKGLYQGLDCGKKDCHEALDLLGHVARKLVGLDATDSWQLMATKVHQWDKLMVTEGCVSGATGLKVVEGWSAGTIGLTVIERCVSSMIGLTVAERCILGTIRLMTAGRCALGTIGLMMA</sequence>
<proteinExistence type="predicted"/>
<protein>
    <submittedName>
        <fullName evidence="1">Uncharacterized protein</fullName>
    </submittedName>
</protein>
<dbReference type="AlphaFoldDB" id="A0A426ZZM6"/>
<evidence type="ECO:0000313" key="2">
    <source>
        <dbReference type="Proteomes" id="UP000287651"/>
    </source>
</evidence>
<gene>
    <name evidence="1" type="ORF">B296_00037389</name>
</gene>
<name>A0A426ZZM6_ENSVE</name>
<comment type="caution">
    <text evidence="1">The sequence shown here is derived from an EMBL/GenBank/DDBJ whole genome shotgun (WGS) entry which is preliminary data.</text>
</comment>
<organism evidence="1 2">
    <name type="scientific">Ensete ventricosum</name>
    <name type="common">Abyssinian banana</name>
    <name type="synonym">Musa ensete</name>
    <dbReference type="NCBI Taxonomy" id="4639"/>
    <lineage>
        <taxon>Eukaryota</taxon>
        <taxon>Viridiplantae</taxon>
        <taxon>Streptophyta</taxon>
        <taxon>Embryophyta</taxon>
        <taxon>Tracheophyta</taxon>
        <taxon>Spermatophyta</taxon>
        <taxon>Magnoliopsida</taxon>
        <taxon>Liliopsida</taxon>
        <taxon>Zingiberales</taxon>
        <taxon>Musaceae</taxon>
        <taxon>Ensete</taxon>
    </lineage>
</organism>
<dbReference type="Proteomes" id="UP000287651">
    <property type="component" value="Unassembled WGS sequence"/>
</dbReference>
<accession>A0A426ZZM6</accession>
<reference evidence="1 2" key="1">
    <citation type="journal article" date="2014" name="Agronomy (Basel)">
        <title>A Draft Genome Sequence for Ensete ventricosum, the Drought-Tolerant Tree Against Hunger.</title>
        <authorList>
            <person name="Harrison J."/>
            <person name="Moore K.A."/>
            <person name="Paszkiewicz K."/>
            <person name="Jones T."/>
            <person name="Grant M."/>
            <person name="Ambacheew D."/>
            <person name="Muzemil S."/>
            <person name="Studholme D.J."/>
        </authorList>
    </citation>
    <scope>NUCLEOTIDE SEQUENCE [LARGE SCALE GENOMIC DNA]</scope>
</reference>
<evidence type="ECO:0000313" key="1">
    <source>
        <dbReference type="EMBL" id="RRT69435.1"/>
    </source>
</evidence>